<evidence type="ECO:0000256" key="1">
    <source>
        <dbReference type="SAM" id="MobiDB-lite"/>
    </source>
</evidence>
<comment type="caution">
    <text evidence="2">The sequence shown here is derived from an EMBL/GenBank/DDBJ whole genome shotgun (WGS) entry which is preliminary data.</text>
</comment>
<dbReference type="Proteomes" id="UP000051335">
    <property type="component" value="Unassembled WGS sequence"/>
</dbReference>
<keyword evidence="3" id="KW-1185">Reference proteome</keyword>
<evidence type="ECO:0000313" key="2">
    <source>
        <dbReference type="EMBL" id="KPW88920.1"/>
    </source>
</evidence>
<dbReference type="AntiFam" id="ANF00174">
    <property type="entry name" value="Shadow ORF (irp2)"/>
</dbReference>
<protein>
    <submittedName>
        <fullName evidence="2">Uncharacterized protein</fullName>
    </submittedName>
</protein>
<feature type="compositionally biased region" description="Basic and acidic residues" evidence="1">
    <location>
        <begin position="203"/>
        <end position="225"/>
    </location>
</feature>
<dbReference type="EMBL" id="LJQC01001012">
    <property type="protein sequence ID" value="KPW88920.1"/>
    <property type="molecule type" value="Genomic_DNA"/>
</dbReference>
<gene>
    <name evidence="2" type="ORF">ALO75_03488</name>
</gene>
<name>A0A0P9MJQ4_9PSED</name>
<feature type="region of interest" description="Disordered" evidence="1">
    <location>
        <begin position="202"/>
        <end position="237"/>
    </location>
</feature>
<evidence type="ECO:0000313" key="3">
    <source>
        <dbReference type="Proteomes" id="UP000051335"/>
    </source>
</evidence>
<dbReference type="AlphaFoldDB" id="A0A0P9MJQ4"/>
<sequence length="298" mass="32541">MLAQSRLNFAQFNAETAHLHLMVVAAQVLKRAVFTPARSVTGLVQPRAGHKRVRDKTLSAQVGLVEVTLSDAVTADVQLAGNAYRQRLPVSVQHIDPRIGDRATNRHGGAVRLDVIHAIGGRPDGGFGRPINVPQAAHRRLQPRCQRHVQRFAAAERGQLGLTLPAAVEQHPPGHGCGLQGGDAQPLDFACQTYRVGAPAFCGDHHRRADDQRQKKLQRRDVERHGGHRQPTMLGGQPELLFERQQQVQQRALPDHHAFGFAGRAGGIDHIRQCFGGRRLGVQVMLGACLPIAGRVEV</sequence>
<proteinExistence type="predicted"/>
<organism evidence="2 3">
    <name type="scientific">Pseudomonas syringae pv. coryli</name>
    <dbReference type="NCBI Taxonomy" id="317659"/>
    <lineage>
        <taxon>Bacteria</taxon>
        <taxon>Pseudomonadati</taxon>
        <taxon>Pseudomonadota</taxon>
        <taxon>Gammaproteobacteria</taxon>
        <taxon>Pseudomonadales</taxon>
        <taxon>Pseudomonadaceae</taxon>
        <taxon>Pseudomonas</taxon>
    </lineage>
</organism>
<dbReference type="AntiFam" id="ANF00178">
    <property type="entry name" value="Shadow ORF (opposite dhbF)"/>
</dbReference>
<accession>A0A0P9MJQ4</accession>
<reference evidence="2 3" key="1">
    <citation type="submission" date="2015-09" db="EMBL/GenBank/DDBJ databases">
        <title>Genome announcement of multiple Pseudomonas syringae strains.</title>
        <authorList>
            <person name="Thakur S."/>
            <person name="Wang P.W."/>
            <person name="Gong Y."/>
            <person name="Weir B.S."/>
            <person name="Guttman D.S."/>
        </authorList>
    </citation>
    <scope>NUCLEOTIDE SEQUENCE [LARGE SCALE GENOMIC DNA]</scope>
    <source>
        <strain evidence="2 3">ICMP17001</strain>
    </source>
</reference>